<gene>
    <name evidence="2" type="ORF">P43SY_002603</name>
</gene>
<feature type="region of interest" description="Disordered" evidence="1">
    <location>
        <begin position="67"/>
        <end position="135"/>
    </location>
</feature>
<accession>A0AAD5MA65</accession>
<proteinExistence type="predicted"/>
<feature type="compositionally biased region" description="Polar residues" evidence="1">
    <location>
        <begin position="270"/>
        <end position="287"/>
    </location>
</feature>
<dbReference type="EMBL" id="JAKCXM010000001">
    <property type="protein sequence ID" value="KAJ0410271.1"/>
    <property type="molecule type" value="Genomic_DNA"/>
</dbReference>
<feature type="compositionally biased region" description="Low complexity" evidence="1">
    <location>
        <begin position="92"/>
        <end position="103"/>
    </location>
</feature>
<feature type="region of interest" description="Disordered" evidence="1">
    <location>
        <begin position="157"/>
        <end position="190"/>
    </location>
</feature>
<protein>
    <submittedName>
        <fullName evidence="2">Uncharacterized protein</fullName>
    </submittedName>
</protein>
<dbReference type="Proteomes" id="UP001209570">
    <property type="component" value="Unassembled WGS sequence"/>
</dbReference>
<evidence type="ECO:0000313" key="2">
    <source>
        <dbReference type="EMBL" id="KAJ0410271.1"/>
    </source>
</evidence>
<evidence type="ECO:0000256" key="1">
    <source>
        <dbReference type="SAM" id="MobiDB-lite"/>
    </source>
</evidence>
<feature type="compositionally biased region" description="Basic and acidic residues" evidence="1">
    <location>
        <begin position="72"/>
        <end position="91"/>
    </location>
</feature>
<sequence>MSNGLHQVAPASFFPTAKELSSGLQWFKDHPILAAAAATAVSVITYLNTADEMGDDTVELDIATGRGGAVGKHVDGADDYERAPRRRRDSDPTASSSSSASAACPKPTITRQLSAGSRVTPPALRKPGSDGRISSPAAVSWVDEHGGELTQVFEHLTVDDDEREHSRFPDLDGPPRAPRRHFFRKPSRLNGGAESPQWGWYVAITPPQDQHSCHANLPRAVPQPPSRLPCGGDLKPTRSPTGIADRPNASAPTHGACGAGDPTPPAIAAAQSTSTAMRRSTSGRIQG</sequence>
<keyword evidence="3" id="KW-1185">Reference proteome</keyword>
<comment type="caution">
    <text evidence="2">The sequence shown here is derived from an EMBL/GenBank/DDBJ whole genome shotgun (WGS) entry which is preliminary data.</text>
</comment>
<evidence type="ECO:0000313" key="3">
    <source>
        <dbReference type="Proteomes" id="UP001209570"/>
    </source>
</evidence>
<feature type="compositionally biased region" description="Basic residues" evidence="1">
    <location>
        <begin position="177"/>
        <end position="187"/>
    </location>
</feature>
<dbReference type="AlphaFoldDB" id="A0AAD5MA65"/>
<name>A0AAD5MA65_PYTIN</name>
<feature type="region of interest" description="Disordered" evidence="1">
    <location>
        <begin position="213"/>
        <end position="287"/>
    </location>
</feature>
<organism evidence="2 3">
    <name type="scientific">Pythium insidiosum</name>
    <name type="common">Pythiosis disease agent</name>
    <dbReference type="NCBI Taxonomy" id="114742"/>
    <lineage>
        <taxon>Eukaryota</taxon>
        <taxon>Sar</taxon>
        <taxon>Stramenopiles</taxon>
        <taxon>Oomycota</taxon>
        <taxon>Peronosporomycetes</taxon>
        <taxon>Pythiales</taxon>
        <taxon>Pythiaceae</taxon>
        <taxon>Pythium</taxon>
    </lineage>
</organism>
<reference evidence="2" key="1">
    <citation type="submission" date="2021-12" db="EMBL/GenBank/DDBJ databases">
        <title>Prjna785345.</title>
        <authorList>
            <person name="Rujirawat T."/>
            <person name="Krajaejun T."/>
        </authorList>
    </citation>
    <scope>NUCLEOTIDE SEQUENCE</scope>
    <source>
        <strain evidence="2">Pi057C3</strain>
    </source>
</reference>